<evidence type="ECO:0000313" key="4">
    <source>
        <dbReference type="Proteomes" id="UP000288071"/>
    </source>
</evidence>
<reference evidence="3 4" key="2">
    <citation type="submission" date="2019-01" db="EMBL/GenBank/DDBJ databases">
        <title>Sinorhodobacter populi sp. nov. isolated from the symptomatic bark tissue of Populus euramericana canker.</title>
        <authorList>
            <person name="Xu G."/>
        </authorList>
    </citation>
    <scope>NUCLEOTIDE SEQUENCE [LARGE SCALE GENOMIC DNA]</scope>
    <source>
        <strain evidence="3 4">CGMCC 1.12963</strain>
    </source>
</reference>
<gene>
    <name evidence="3" type="ORF">EOW66_19425</name>
</gene>
<dbReference type="InterPro" id="IPR046348">
    <property type="entry name" value="SIS_dom_sf"/>
</dbReference>
<dbReference type="SUPFAM" id="SSF46689">
    <property type="entry name" value="Homeodomain-like"/>
    <property type="match status" value="1"/>
</dbReference>
<dbReference type="InterPro" id="IPR009057">
    <property type="entry name" value="Homeodomain-like_sf"/>
</dbReference>
<dbReference type="PANTHER" id="PTHR30514:SF18">
    <property type="entry name" value="RPIR-FAMILY TRANSCRIPTIONAL REGULATOR"/>
    <property type="match status" value="1"/>
</dbReference>
<dbReference type="RefSeq" id="WP_128157956.1">
    <property type="nucleotide sequence ID" value="NZ_JBHSOM010000017.1"/>
</dbReference>
<dbReference type="EMBL" id="SAVA01000019">
    <property type="protein sequence ID" value="RWR47558.1"/>
    <property type="molecule type" value="Genomic_DNA"/>
</dbReference>
<sequence length="277" mass="30686">MTHRSFLARVRHILPELHPAERRLGELVRNFPGELASYSASELAALAGVSNATVSRFVKRLGYQSYEDARRDAREESSSGSRLYLQHAGDEKSTGQSAFLETDIRNIRETIDDIGTEEIEGLAHAILAARRVWCIGFRASGGLANYLHWQLLQAVDDAVCVPGGGQTMGEHVARMKPEDVIILFGLRRRVATLQDLMRAIQGTGANIAYVTDEGVPRNKEVGWHFRCATRSSGPLFSHVGVMALLNIIANRTIEFAAESGGQRLKEIETYNDLLREL</sequence>
<keyword evidence="4" id="KW-1185">Reference proteome</keyword>
<proteinExistence type="predicted"/>
<dbReference type="GO" id="GO:1901135">
    <property type="term" value="P:carbohydrate derivative metabolic process"/>
    <property type="evidence" value="ECO:0007669"/>
    <property type="project" value="InterPro"/>
</dbReference>
<dbReference type="GO" id="GO:0097367">
    <property type="term" value="F:carbohydrate derivative binding"/>
    <property type="evidence" value="ECO:0007669"/>
    <property type="project" value="InterPro"/>
</dbReference>
<accession>A0A3S3LIE1</accession>
<dbReference type="Proteomes" id="UP000288071">
    <property type="component" value="Unassembled WGS sequence"/>
</dbReference>
<dbReference type="PANTHER" id="PTHR30514">
    <property type="entry name" value="GLUCOKINASE"/>
    <property type="match status" value="1"/>
</dbReference>
<dbReference type="Pfam" id="PF01380">
    <property type="entry name" value="SIS"/>
    <property type="match status" value="1"/>
</dbReference>
<dbReference type="InterPro" id="IPR036388">
    <property type="entry name" value="WH-like_DNA-bd_sf"/>
</dbReference>
<evidence type="ECO:0000313" key="3">
    <source>
        <dbReference type="EMBL" id="RWR47558.1"/>
    </source>
</evidence>
<dbReference type="AlphaFoldDB" id="A0A3S3LIE1"/>
<dbReference type="Pfam" id="PF01418">
    <property type="entry name" value="HTH_6"/>
    <property type="match status" value="1"/>
</dbReference>
<evidence type="ECO:0000259" key="2">
    <source>
        <dbReference type="PROSITE" id="PS51071"/>
    </source>
</evidence>
<dbReference type="PROSITE" id="PS51071">
    <property type="entry name" value="HTH_RPIR"/>
    <property type="match status" value="1"/>
</dbReference>
<dbReference type="GO" id="GO:0003677">
    <property type="term" value="F:DNA binding"/>
    <property type="evidence" value="ECO:0007669"/>
    <property type="project" value="InterPro"/>
</dbReference>
<evidence type="ECO:0000256" key="1">
    <source>
        <dbReference type="SAM" id="MobiDB-lite"/>
    </source>
</evidence>
<feature type="domain" description="HTH rpiR-type" evidence="2">
    <location>
        <begin position="4"/>
        <end position="80"/>
    </location>
</feature>
<organism evidence="3 4">
    <name type="scientific">Paenirhodobacter huangdaonensis</name>
    <dbReference type="NCBI Taxonomy" id="2501515"/>
    <lineage>
        <taxon>Bacteria</taxon>
        <taxon>Pseudomonadati</taxon>
        <taxon>Pseudomonadota</taxon>
        <taxon>Alphaproteobacteria</taxon>
        <taxon>Rhodobacterales</taxon>
        <taxon>Rhodobacter group</taxon>
        <taxon>Paenirhodobacter</taxon>
    </lineage>
</organism>
<dbReference type="Gene3D" id="3.40.50.10490">
    <property type="entry name" value="Glucose-6-phosphate isomerase like protein, domain 1"/>
    <property type="match status" value="1"/>
</dbReference>
<dbReference type="InterPro" id="IPR001347">
    <property type="entry name" value="SIS_dom"/>
</dbReference>
<dbReference type="InterPro" id="IPR047640">
    <property type="entry name" value="RpiR-like"/>
</dbReference>
<name>A0A3S3LIE1_9RHOB</name>
<reference evidence="4" key="1">
    <citation type="submission" date="2019-01" db="EMBL/GenBank/DDBJ databases">
        <title>Sinorhodobacter populi sp. nov. isolated from the symptomatic bark tissue of Populus euramericana canker.</title>
        <authorList>
            <person name="Li Y."/>
        </authorList>
    </citation>
    <scope>NUCLEOTIDE SEQUENCE [LARGE SCALE GENOMIC DNA]</scope>
    <source>
        <strain evidence="4">CGMCC 1.12963</strain>
    </source>
</reference>
<dbReference type="Gene3D" id="1.10.10.10">
    <property type="entry name" value="Winged helix-like DNA-binding domain superfamily/Winged helix DNA-binding domain"/>
    <property type="match status" value="1"/>
</dbReference>
<feature type="region of interest" description="Disordered" evidence="1">
    <location>
        <begin position="70"/>
        <end position="90"/>
    </location>
</feature>
<dbReference type="GO" id="GO:0003700">
    <property type="term" value="F:DNA-binding transcription factor activity"/>
    <property type="evidence" value="ECO:0007669"/>
    <property type="project" value="InterPro"/>
</dbReference>
<dbReference type="InterPro" id="IPR000281">
    <property type="entry name" value="HTH_RpiR"/>
</dbReference>
<dbReference type="SUPFAM" id="SSF53697">
    <property type="entry name" value="SIS domain"/>
    <property type="match status" value="1"/>
</dbReference>
<comment type="caution">
    <text evidence="3">The sequence shown here is derived from an EMBL/GenBank/DDBJ whole genome shotgun (WGS) entry which is preliminary data.</text>
</comment>
<protein>
    <submittedName>
        <fullName evidence="3">MurR/RpiR family transcriptional regulator</fullName>
    </submittedName>
</protein>